<dbReference type="Pfam" id="PF03740">
    <property type="entry name" value="PdxJ"/>
    <property type="match status" value="1"/>
</dbReference>
<reference evidence="4" key="1">
    <citation type="submission" date="2018-05" db="EMBL/GenBank/DDBJ databases">
        <authorList>
            <person name="Lanie J.A."/>
            <person name="Ng W.-L."/>
            <person name="Kazmierczak K.M."/>
            <person name="Andrzejewski T.M."/>
            <person name="Davidsen T.M."/>
            <person name="Wayne K.J."/>
            <person name="Tettelin H."/>
            <person name="Glass J.I."/>
            <person name="Rusch D."/>
            <person name="Podicherti R."/>
            <person name="Tsui H.-C.T."/>
            <person name="Winkler M.E."/>
        </authorList>
    </citation>
    <scope>NUCLEOTIDE SEQUENCE</scope>
</reference>
<feature type="non-terminal residue" evidence="4">
    <location>
        <position position="1"/>
    </location>
</feature>
<sequence>VNKIALLRNARNGFIPNIVELSKKCLESGANGITVHPRSDMRHIKPGDVKKLRKLTKDYSVEFNIEGNPFSNKEGKYPGFINLVETCLPEQCTLVPDDPNQLTSDHGWDLLSNSNKLKDVIKSLKDFGIRISLFLDPNIDQINKAKELGADRIELYTGPYAEEFSKKIELK</sequence>
<evidence type="ECO:0000256" key="2">
    <source>
        <dbReference type="ARBA" id="ARBA00022679"/>
    </source>
</evidence>
<evidence type="ECO:0008006" key="5">
    <source>
        <dbReference type="Google" id="ProtNLM"/>
    </source>
</evidence>
<gene>
    <name evidence="4" type="ORF">METZ01_LOCUS169436</name>
</gene>
<dbReference type="SUPFAM" id="SSF63892">
    <property type="entry name" value="Pyridoxine 5'-phosphate synthase"/>
    <property type="match status" value="1"/>
</dbReference>
<keyword evidence="2" id="KW-0808">Transferase</keyword>
<keyword evidence="1" id="KW-0963">Cytoplasm</keyword>
<proteinExistence type="predicted"/>
<dbReference type="Gene3D" id="3.20.20.70">
    <property type="entry name" value="Aldolase class I"/>
    <property type="match status" value="1"/>
</dbReference>
<evidence type="ECO:0000256" key="3">
    <source>
        <dbReference type="ARBA" id="ARBA00023096"/>
    </source>
</evidence>
<evidence type="ECO:0000256" key="1">
    <source>
        <dbReference type="ARBA" id="ARBA00022490"/>
    </source>
</evidence>
<organism evidence="4">
    <name type="scientific">marine metagenome</name>
    <dbReference type="NCBI Taxonomy" id="408172"/>
    <lineage>
        <taxon>unclassified sequences</taxon>
        <taxon>metagenomes</taxon>
        <taxon>ecological metagenomes</taxon>
    </lineage>
</organism>
<protein>
    <recommendedName>
        <fullName evidence="5">Pyridoxine 5'-phosphate synthase</fullName>
    </recommendedName>
</protein>
<accession>A0A382BT24</accession>
<dbReference type="PANTHER" id="PTHR30456">
    <property type="entry name" value="PYRIDOXINE 5'-PHOSPHATE SYNTHASE"/>
    <property type="match status" value="1"/>
</dbReference>
<dbReference type="GO" id="GO:0005829">
    <property type="term" value="C:cytosol"/>
    <property type="evidence" value="ECO:0007669"/>
    <property type="project" value="TreeGrafter"/>
</dbReference>
<dbReference type="InterPro" id="IPR013785">
    <property type="entry name" value="Aldolase_TIM"/>
</dbReference>
<dbReference type="InterPro" id="IPR004569">
    <property type="entry name" value="PyrdxlP_synth_PdxJ"/>
</dbReference>
<dbReference type="AlphaFoldDB" id="A0A382BT24"/>
<dbReference type="GO" id="GO:0033856">
    <property type="term" value="F:pyridoxine 5'-phosphate synthase activity"/>
    <property type="evidence" value="ECO:0007669"/>
    <property type="project" value="InterPro"/>
</dbReference>
<dbReference type="InterPro" id="IPR036130">
    <property type="entry name" value="Pyridoxine-5'_phos_synth"/>
</dbReference>
<dbReference type="PANTHER" id="PTHR30456:SF0">
    <property type="entry name" value="PYRIDOXINE 5'-PHOSPHATE SYNTHASE"/>
    <property type="match status" value="1"/>
</dbReference>
<dbReference type="GO" id="GO:0008615">
    <property type="term" value="P:pyridoxine biosynthetic process"/>
    <property type="evidence" value="ECO:0007669"/>
    <property type="project" value="UniProtKB-KW"/>
</dbReference>
<dbReference type="NCBIfam" id="NF003626">
    <property type="entry name" value="PRK05265.1-4"/>
    <property type="match status" value="1"/>
</dbReference>
<evidence type="ECO:0000313" key="4">
    <source>
        <dbReference type="EMBL" id="SVB16582.1"/>
    </source>
</evidence>
<keyword evidence="3" id="KW-0664">Pyridoxine biosynthesis</keyword>
<name>A0A382BT24_9ZZZZ</name>
<feature type="non-terminal residue" evidence="4">
    <location>
        <position position="171"/>
    </location>
</feature>
<dbReference type="EMBL" id="UINC01031091">
    <property type="protein sequence ID" value="SVB16582.1"/>
    <property type="molecule type" value="Genomic_DNA"/>
</dbReference>